<accession>A0A4Y1NSA1</accession>
<reference evidence="1 2" key="1">
    <citation type="journal article" date="2019" name="J. Basic Microbiol.">
        <title>Complete genome sequence analysis of temperate Erwinia bacteriophages 49 and 59.</title>
        <authorList>
            <person name="Zlatohurska M."/>
            <person name="Gorb T."/>
            <person name="Romaniuk L."/>
            <person name="Korol N."/>
            <person name="Faidiuk Y."/>
            <person name="Kropinski A.M."/>
            <person name="Kushkina A."/>
            <person name="Tovkach F."/>
        </authorList>
    </citation>
    <scope>NUCLEOTIDE SEQUENCE [LARGE SCALE GENOMIC DNA]</scope>
</reference>
<name>A0A4Y1NSA1_9CAUD</name>
<dbReference type="EMBL" id="MH443101">
    <property type="protein sequence ID" value="AXH43555.1"/>
    <property type="molecule type" value="Genomic_DNA"/>
</dbReference>
<dbReference type="Proteomes" id="UP000310697">
    <property type="component" value="Segment"/>
</dbReference>
<proteinExistence type="predicted"/>
<keyword evidence="2" id="KW-1185">Reference proteome</keyword>
<organism evidence="1 2">
    <name type="scientific">Erwinia phage vB_EhrS_59</name>
    <dbReference type="NCBI Taxonomy" id="2283025"/>
    <lineage>
        <taxon>Viruses</taxon>
        <taxon>Duplodnaviria</taxon>
        <taxon>Heunggongvirae</taxon>
        <taxon>Uroviricota</taxon>
        <taxon>Caudoviricetes</taxon>
        <taxon>Feofaniavirus</taxon>
        <taxon>Feofaniavirus Eho59</taxon>
    </lineage>
</organism>
<sequence length="67" mass="7162">MSKLEKGKVKIEVCRSQSGGLSLCIGDDDTGHRLVGGKVGGMETVHTFIVDAKELIEQATIYGEVNL</sequence>
<gene>
    <name evidence="1" type="ORF">MZUP2_370</name>
</gene>
<evidence type="ECO:0000313" key="1">
    <source>
        <dbReference type="EMBL" id="AXH43555.1"/>
    </source>
</evidence>
<evidence type="ECO:0000313" key="2">
    <source>
        <dbReference type="Proteomes" id="UP000310697"/>
    </source>
</evidence>
<protein>
    <submittedName>
        <fullName evidence="1">Uncharacterized protein</fullName>
    </submittedName>
</protein>